<evidence type="ECO:0000313" key="1">
    <source>
        <dbReference type="EMBL" id="CCF38823.1"/>
    </source>
</evidence>
<organism evidence="1 2">
    <name type="scientific">Colletotrichum higginsianum (strain IMI 349063)</name>
    <name type="common">Crucifer anthracnose fungus</name>
    <dbReference type="NCBI Taxonomy" id="759273"/>
    <lineage>
        <taxon>Eukaryota</taxon>
        <taxon>Fungi</taxon>
        <taxon>Dikarya</taxon>
        <taxon>Ascomycota</taxon>
        <taxon>Pezizomycotina</taxon>
        <taxon>Sordariomycetes</taxon>
        <taxon>Hypocreomycetidae</taxon>
        <taxon>Glomerellales</taxon>
        <taxon>Glomerellaceae</taxon>
        <taxon>Colletotrichum</taxon>
        <taxon>Colletotrichum destructivum species complex</taxon>
    </lineage>
</organism>
<dbReference type="STRING" id="759273.H1VF20"/>
<gene>
    <name evidence="1" type="ORF">CH063_09815</name>
</gene>
<evidence type="ECO:0000313" key="2">
    <source>
        <dbReference type="Proteomes" id="UP000007174"/>
    </source>
</evidence>
<name>H1VF20_COLHI</name>
<dbReference type="AlphaFoldDB" id="H1VF20"/>
<proteinExistence type="predicted"/>
<protein>
    <submittedName>
        <fullName evidence="1">Uncharacterized protein</fullName>
    </submittedName>
</protein>
<dbReference type="Proteomes" id="UP000007174">
    <property type="component" value="Unassembled WGS sequence"/>
</dbReference>
<accession>H1VF20</accession>
<sequence length="67" mass="7660">MSEQLDELLRQKPGVKPIGKVEKELDEVLQRAFSNQPEVIAKLKEAIQINAQAQEAAQEEKKGIRRY</sequence>
<dbReference type="HOGENOM" id="CLU_2812202_0_0_1"/>
<reference evidence="2" key="1">
    <citation type="journal article" date="2012" name="Nat. Genet.">
        <title>Lifestyle transitions in plant pathogenic Colletotrichum fungi deciphered by genome and transcriptome analyses.</title>
        <authorList>
            <person name="O'Connell R.J."/>
            <person name="Thon M.R."/>
            <person name="Hacquard S."/>
            <person name="Amyotte S.G."/>
            <person name="Kleemann J."/>
            <person name="Torres M.F."/>
            <person name="Damm U."/>
            <person name="Buiate E.A."/>
            <person name="Epstein L."/>
            <person name="Alkan N."/>
            <person name="Altmueller J."/>
            <person name="Alvarado-Balderrama L."/>
            <person name="Bauser C.A."/>
            <person name="Becker C."/>
            <person name="Birren B.W."/>
            <person name="Chen Z."/>
            <person name="Choi J."/>
            <person name="Crouch J.A."/>
            <person name="Duvick J.P."/>
            <person name="Farman M.A."/>
            <person name="Gan P."/>
            <person name="Heiman D."/>
            <person name="Henrissat B."/>
            <person name="Howard R.J."/>
            <person name="Kabbage M."/>
            <person name="Koch C."/>
            <person name="Kracher B."/>
            <person name="Kubo Y."/>
            <person name="Law A.D."/>
            <person name="Lebrun M.-H."/>
            <person name="Lee Y.-H."/>
            <person name="Miyara I."/>
            <person name="Moore N."/>
            <person name="Neumann U."/>
            <person name="Nordstroem K."/>
            <person name="Panaccione D.G."/>
            <person name="Panstruga R."/>
            <person name="Place M."/>
            <person name="Proctor R.H."/>
            <person name="Prusky D."/>
            <person name="Rech G."/>
            <person name="Reinhardt R."/>
            <person name="Rollins J.A."/>
            <person name="Rounsley S."/>
            <person name="Schardl C.L."/>
            <person name="Schwartz D.C."/>
            <person name="Shenoy N."/>
            <person name="Shirasu K."/>
            <person name="Sikhakolli U.R."/>
            <person name="Stueber K."/>
            <person name="Sukno S.A."/>
            <person name="Sweigard J.A."/>
            <person name="Takano Y."/>
            <person name="Takahara H."/>
            <person name="Trail F."/>
            <person name="van der Does H.C."/>
            <person name="Voll L.M."/>
            <person name="Will I."/>
            <person name="Young S."/>
            <person name="Zeng Q."/>
            <person name="Zhang J."/>
            <person name="Zhou S."/>
            <person name="Dickman M.B."/>
            <person name="Schulze-Lefert P."/>
            <person name="Ver Loren van Themaat E."/>
            <person name="Ma L.-J."/>
            <person name="Vaillancourt L.J."/>
        </authorList>
    </citation>
    <scope>NUCLEOTIDE SEQUENCE [LARGE SCALE GENOMIC DNA]</scope>
    <source>
        <strain evidence="2">IMI 349063</strain>
    </source>
</reference>
<dbReference type="VEuPathDB" id="FungiDB:CH63R_01365"/>
<dbReference type="EMBL" id="CACQ02003174">
    <property type="protein sequence ID" value="CCF38823.1"/>
    <property type="molecule type" value="Genomic_DNA"/>
</dbReference>